<dbReference type="EMBL" id="BAABBW010000001">
    <property type="protein sequence ID" value="GAA4168175.1"/>
    <property type="molecule type" value="Genomic_DNA"/>
</dbReference>
<evidence type="ECO:0000313" key="2">
    <source>
        <dbReference type="Proteomes" id="UP001501079"/>
    </source>
</evidence>
<gene>
    <name evidence="1" type="ORF">GCM10022287_02890</name>
</gene>
<dbReference type="Proteomes" id="UP001501079">
    <property type="component" value="Unassembled WGS sequence"/>
</dbReference>
<protein>
    <recommendedName>
        <fullName evidence="3">Tetratricopeptide repeat protein</fullName>
    </recommendedName>
</protein>
<name>A0ABP7ZQR3_9MICO</name>
<accession>A0ABP7ZQR3</accession>
<evidence type="ECO:0008006" key="3">
    <source>
        <dbReference type="Google" id="ProtNLM"/>
    </source>
</evidence>
<keyword evidence="2" id="KW-1185">Reference proteome</keyword>
<organism evidence="1 2">
    <name type="scientific">Gryllotalpicola koreensis</name>
    <dbReference type="NCBI Taxonomy" id="993086"/>
    <lineage>
        <taxon>Bacteria</taxon>
        <taxon>Bacillati</taxon>
        <taxon>Actinomycetota</taxon>
        <taxon>Actinomycetes</taxon>
        <taxon>Micrococcales</taxon>
        <taxon>Microbacteriaceae</taxon>
        <taxon>Gryllotalpicola</taxon>
    </lineage>
</organism>
<proteinExistence type="predicted"/>
<evidence type="ECO:0000313" key="1">
    <source>
        <dbReference type="EMBL" id="GAA4168175.1"/>
    </source>
</evidence>
<sequence length="183" mass="19359">MSFEREYLELASAADKAGPEAPTWTLATAADHSLLFRIDVEPPFEATLTVGELGLWTLRLQLGAGEERAVRVGMPGDYEGVLRNVGLALLEAGEELRDSGAPGDFEFIAASLDFALAIDEKPAVAAAAEALGRLLIDSGDREEGAQLLAEYAIPAFVAIGQEQRAAALRRLAGAEEQPEPGTP</sequence>
<dbReference type="RefSeq" id="WP_344751490.1">
    <property type="nucleotide sequence ID" value="NZ_BAABBW010000001.1"/>
</dbReference>
<reference evidence="2" key="1">
    <citation type="journal article" date="2019" name="Int. J. Syst. Evol. Microbiol.">
        <title>The Global Catalogue of Microorganisms (GCM) 10K type strain sequencing project: providing services to taxonomists for standard genome sequencing and annotation.</title>
        <authorList>
            <consortium name="The Broad Institute Genomics Platform"/>
            <consortium name="The Broad Institute Genome Sequencing Center for Infectious Disease"/>
            <person name="Wu L."/>
            <person name="Ma J."/>
        </authorList>
    </citation>
    <scope>NUCLEOTIDE SEQUENCE [LARGE SCALE GENOMIC DNA]</scope>
    <source>
        <strain evidence="2">JCM 17591</strain>
    </source>
</reference>
<comment type="caution">
    <text evidence="1">The sequence shown here is derived from an EMBL/GenBank/DDBJ whole genome shotgun (WGS) entry which is preliminary data.</text>
</comment>